<feature type="domain" description="Thioredoxin" evidence="2">
    <location>
        <begin position="83"/>
        <end position="257"/>
    </location>
</feature>
<feature type="transmembrane region" description="Helical" evidence="1">
    <location>
        <begin position="25"/>
        <end position="45"/>
    </location>
</feature>
<accession>V4Q8Z6</accession>
<dbReference type="InterPro" id="IPR013766">
    <property type="entry name" value="Thioredoxin_domain"/>
</dbReference>
<evidence type="ECO:0000313" key="4">
    <source>
        <dbReference type="Proteomes" id="UP000017837"/>
    </source>
</evidence>
<keyword evidence="1" id="KW-1133">Transmembrane helix</keyword>
<dbReference type="PANTHER" id="PTHR35272">
    <property type="entry name" value="THIOL:DISULFIDE INTERCHANGE PROTEIN DSBC-RELATED"/>
    <property type="match status" value="1"/>
</dbReference>
<keyword evidence="1" id="KW-0812">Transmembrane</keyword>
<dbReference type="GO" id="GO:0016491">
    <property type="term" value="F:oxidoreductase activity"/>
    <property type="evidence" value="ECO:0007669"/>
    <property type="project" value="InterPro"/>
</dbReference>
<organism evidence="3 4">
    <name type="scientific">Asticcacaulis benevestitus DSM 16100 = ATCC BAA-896</name>
    <dbReference type="NCBI Taxonomy" id="1121022"/>
    <lineage>
        <taxon>Bacteria</taxon>
        <taxon>Pseudomonadati</taxon>
        <taxon>Pseudomonadota</taxon>
        <taxon>Alphaproteobacteria</taxon>
        <taxon>Caulobacterales</taxon>
        <taxon>Caulobacteraceae</taxon>
        <taxon>Asticcacaulis</taxon>
    </lineage>
</organism>
<dbReference type="EMBL" id="AWGB01000004">
    <property type="protein sequence ID" value="ESQ94340.1"/>
    <property type="molecule type" value="Genomic_DNA"/>
</dbReference>
<comment type="caution">
    <text evidence="3">The sequence shown here is derived from an EMBL/GenBank/DDBJ whole genome shotgun (WGS) entry which is preliminary data.</text>
</comment>
<dbReference type="InterPro" id="IPR001853">
    <property type="entry name" value="DSBA-like_thioredoxin_dom"/>
</dbReference>
<sequence>MTDPDTPQAAPPIRPYLWKDVFSQANITTGLALFAVVLAGAPYLVPQVQSFVVEHGMLNRPAMLETASNKLSAQRDEERSQALKAGIKSHHDSLFNDKADPILGNPNAPIKIVEFLDYYCGYCRASTPALKDFLGENPDVAIIVKEYPVIGQNSRPLAARALAAARLGHYEAVHYAFMTEDIKSEADLDAALTKAGVDPKQILALAATPDIQAHIDKVVALGADIGATGTPTFVIGDQAIDGAKIDALKKAVEAARAANKS</sequence>
<dbReference type="eggNOG" id="COG1651">
    <property type="taxonomic scope" value="Bacteria"/>
</dbReference>
<protein>
    <recommendedName>
        <fullName evidence="2">Thioredoxin domain-containing protein</fullName>
    </recommendedName>
</protein>
<dbReference type="AlphaFoldDB" id="V4Q8Z6"/>
<keyword evidence="4" id="KW-1185">Reference proteome</keyword>
<dbReference type="STRING" id="1121022.GCA_000376105_00386"/>
<evidence type="ECO:0000256" key="1">
    <source>
        <dbReference type="SAM" id="Phobius"/>
    </source>
</evidence>
<dbReference type="Proteomes" id="UP000017837">
    <property type="component" value="Unassembled WGS sequence"/>
</dbReference>
<evidence type="ECO:0000313" key="3">
    <source>
        <dbReference type="EMBL" id="ESQ94340.1"/>
    </source>
</evidence>
<dbReference type="InterPro" id="IPR051470">
    <property type="entry name" value="Thiol:disulfide_interchange"/>
</dbReference>
<proteinExistence type="predicted"/>
<reference evidence="3 4" key="1">
    <citation type="journal article" date="2014" name="Nature">
        <title>Sequential evolution of bacterial morphology by co-option of a developmental regulator.</title>
        <authorList>
            <person name="Jiang C."/>
            <person name="Brown P.J."/>
            <person name="Ducret A."/>
            <person name="Brun Y.V."/>
        </authorList>
    </citation>
    <scope>NUCLEOTIDE SEQUENCE [LARGE SCALE GENOMIC DNA]</scope>
    <source>
        <strain evidence="3 4">DSM 16100</strain>
    </source>
</reference>
<evidence type="ECO:0000259" key="2">
    <source>
        <dbReference type="PROSITE" id="PS51352"/>
    </source>
</evidence>
<dbReference type="RefSeq" id="WP_018080064.1">
    <property type="nucleotide sequence ID" value="NZ_AQWM01000001.1"/>
</dbReference>
<dbReference type="PANTHER" id="PTHR35272:SF3">
    <property type="entry name" value="THIOL:DISULFIDE INTERCHANGE PROTEIN DSBC"/>
    <property type="match status" value="1"/>
</dbReference>
<dbReference type="PROSITE" id="PS51352">
    <property type="entry name" value="THIOREDOXIN_2"/>
    <property type="match status" value="1"/>
</dbReference>
<name>V4Q8Z6_9CAUL</name>
<gene>
    <name evidence="3" type="ORF">ABENE_02205</name>
</gene>
<dbReference type="PATRIC" id="fig|1121022.4.peg.434"/>
<keyword evidence="1" id="KW-0472">Membrane</keyword>
<dbReference type="SUPFAM" id="SSF52833">
    <property type="entry name" value="Thioredoxin-like"/>
    <property type="match status" value="1"/>
</dbReference>
<dbReference type="InterPro" id="IPR036249">
    <property type="entry name" value="Thioredoxin-like_sf"/>
</dbReference>
<dbReference type="Pfam" id="PF01323">
    <property type="entry name" value="DSBA"/>
    <property type="match status" value="1"/>
</dbReference>
<dbReference type="OrthoDB" id="9780147at2"/>
<dbReference type="Gene3D" id="3.40.30.10">
    <property type="entry name" value="Glutaredoxin"/>
    <property type="match status" value="1"/>
</dbReference>